<dbReference type="CDD" id="cd00531">
    <property type="entry name" value="NTF2_like"/>
    <property type="match status" value="1"/>
</dbReference>
<reference evidence="2 3" key="1">
    <citation type="submission" date="2020-08" db="EMBL/GenBank/DDBJ databases">
        <title>Genomic Encyclopedia of Type Strains, Phase IV (KMG-V): Genome sequencing to study the core and pangenomes of soil and plant-associated prokaryotes.</title>
        <authorList>
            <person name="Whitman W."/>
        </authorList>
    </citation>
    <scope>NUCLEOTIDE SEQUENCE [LARGE SCALE GENOMIC DNA]</scope>
    <source>
        <strain evidence="2 3">SEMIA 414</strain>
    </source>
</reference>
<evidence type="ECO:0000313" key="3">
    <source>
        <dbReference type="Proteomes" id="UP000533724"/>
    </source>
</evidence>
<dbReference type="SUPFAM" id="SSF54427">
    <property type="entry name" value="NTF2-like"/>
    <property type="match status" value="1"/>
</dbReference>
<dbReference type="AlphaFoldDB" id="A0A7W6UM22"/>
<accession>A0A7W6UM22</accession>
<protein>
    <recommendedName>
        <fullName evidence="4">SnoaL-like domain-containing protein</fullName>
    </recommendedName>
</protein>
<evidence type="ECO:0000313" key="2">
    <source>
        <dbReference type="EMBL" id="MBB4440713.1"/>
    </source>
</evidence>
<name>A0A7W6UM22_9HYPH</name>
<dbReference type="Proteomes" id="UP000533724">
    <property type="component" value="Unassembled WGS sequence"/>
</dbReference>
<keyword evidence="1" id="KW-0732">Signal</keyword>
<evidence type="ECO:0008006" key="4">
    <source>
        <dbReference type="Google" id="ProtNLM"/>
    </source>
</evidence>
<dbReference type="RefSeq" id="WP_184500345.1">
    <property type="nucleotide sequence ID" value="NZ_JACIHI010000009.1"/>
</dbReference>
<evidence type="ECO:0000256" key="1">
    <source>
        <dbReference type="SAM" id="SignalP"/>
    </source>
</evidence>
<dbReference type="InterPro" id="IPR032710">
    <property type="entry name" value="NTF2-like_dom_sf"/>
</dbReference>
<feature type="signal peptide" evidence="1">
    <location>
        <begin position="1"/>
        <end position="24"/>
    </location>
</feature>
<sequence length="200" mass="22037">MTSLLKIATLAFAISIGFSVNAFAQTPQCPADIAGDGDGFFEKSRSYAVPTPDERHEVEDFISHYAWLMDNKNAVGVRELFEPGATYLLCQTGSSDEKDSGKDEKLEDLLRMSFTGLGDKRARRLFSNILIRKNTANQTYEALISSVVFTQGPSTSTEPPKVDYMASLYATIVRDSFDNTLKFGALVVLTDQNGISIRAR</sequence>
<gene>
    <name evidence="2" type="ORF">GGE15_003990</name>
</gene>
<comment type="caution">
    <text evidence="2">The sequence shown here is derived from an EMBL/GenBank/DDBJ whole genome shotgun (WGS) entry which is preliminary data.</text>
</comment>
<dbReference type="Gene3D" id="3.10.450.50">
    <property type="match status" value="1"/>
</dbReference>
<organism evidence="2 3">
    <name type="scientific">Rhizobium esperanzae</name>
    <dbReference type="NCBI Taxonomy" id="1967781"/>
    <lineage>
        <taxon>Bacteria</taxon>
        <taxon>Pseudomonadati</taxon>
        <taxon>Pseudomonadota</taxon>
        <taxon>Alphaproteobacteria</taxon>
        <taxon>Hyphomicrobiales</taxon>
        <taxon>Rhizobiaceae</taxon>
        <taxon>Rhizobium/Agrobacterium group</taxon>
        <taxon>Rhizobium</taxon>
    </lineage>
</organism>
<feature type="chain" id="PRO_5031012133" description="SnoaL-like domain-containing protein" evidence="1">
    <location>
        <begin position="25"/>
        <end position="200"/>
    </location>
</feature>
<proteinExistence type="predicted"/>
<dbReference type="EMBL" id="JACIHI010000009">
    <property type="protein sequence ID" value="MBB4440713.1"/>
    <property type="molecule type" value="Genomic_DNA"/>
</dbReference>